<dbReference type="PROSITE" id="PS00211">
    <property type="entry name" value="ABC_TRANSPORTER_1"/>
    <property type="match status" value="1"/>
</dbReference>
<organism evidence="7 8">
    <name type="scientific">Tumebacillus amylolyticus</name>
    <dbReference type="NCBI Taxonomy" id="2801339"/>
    <lineage>
        <taxon>Bacteria</taxon>
        <taxon>Bacillati</taxon>
        <taxon>Bacillota</taxon>
        <taxon>Bacilli</taxon>
        <taxon>Bacillales</taxon>
        <taxon>Alicyclobacillaceae</taxon>
        <taxon>Tumebacillus</taxon>
    </lineage>
</organism>
<dbReference type="InterPro" id="IPR003439">
    <property type="entry name" value="ABC_transporter-like_ATP-bd"/>
</dbReference>
<keyword evidence="1" id="KW-0813">Transport</keyword>
<gene>
    <name evidence="7" type="primary">cysA</name>
    <name evidence="7" type="ORF">JJB07_08395</name>
</gene>
<dbReference type="RefSeq" id="WP_201633563.1">
    <property type="nucleotide sequence ID" value="NZ_JAEQNB010000002.1"/>
</dbReference>
<dbReference type="SMART" id="SM00382">
    <property type="entry name" value="AAA"/>
    <property type="match status" value="1"/>
</dbReference>
<keyword evidence="2" id="KW-0547">Nucleotide-binding</keyword>
<evidence type="ECO:0000259" key="6">
    <source>
        <dbReference type="PROSITE" id="PS50893"/>
    </source>
</evidence>
<evidence type="ECO:0000313" key="8">
    <source>
        <dbReference type="Proteomes" id="UP000602284"/>
    </source>
</evidence>
<reference evidence="7 8" key="1">
    <citation type="submission" date="2021-01" db="EMBL/GenBank/DDBJ databases">
        <title>Tumebacillus sp. strain ITR2 16S ribosomal RNA gene Genome sequencing and assembly.</title>
        <authorList>
            <person name="Kang M."/>
        </authorList>
    </citation>
    <scope>NUCLEOTIDE SEQUENCE [LARGE SCALE GENOMIC DNA]</scope>
    <source>
        <strain evidence="7 8">ITR2</strain>
    </source>
</reference>
<keyword evidence="3 7" id="KW-0067">ATP-binding</keyword>
<feature type="domain" description="ABC transporter" evidence="6">
    <location>
        <begin position="3"/>
        <end position="233"/>
    </location>
</feature>
<dbReference type="SUPFAM" id="SSF52540">
    <property type="entry name" value="P-loop containing nucleoside triphosphate hydrolases"/>
    <property type="match status" value="1"/>
</dbReference>
<accession>A0ABS1J8U4</accession>
<dbReference type="SUPFAM" id="SSF50331">
    <property type="entry name" value="MOP-like"/>
    <property type="match status" value="1"/>
</dbReference>
<dbReference type="Pfam" id="PF08402">
    <property type="entry name" value="TOBE_2"/>
    <property type="match status" value="1"/>
</dbReference>
<dbReference type="InterPro" id="IPR003593">
    <property type="entry name" value="AAA+_ATPase"/>
</dbReference>
<evidence type="ECO:0000256" key="3">
    <source>
        <dbReference type="ARBA" id="ARBA00022840"/>
    </source>
</evidence>
<evidence type="ECO:0000256" key="1">
    <source>
        <dbReference type="ARBA" id="ARBA00022448"/>
    </source>
</evidence>
<protein>
    <submittedName>
        <fullName evidence="7">Sulfate ABC transporter ATP-binding protein</fullName>
    </submittedName>
</protein>
<evidence type="ECO:0000256" key="2">
    <source>
        <dbReference type="ARBA" id="ARBA00022741"/>
    </source>
</evidence>
<dbReference type="Proteomes" id="UP000602284">
    <property type="component" value="Unassembled WGS sequence"/>
</dbReference>
<keyword evidence="8" id="KW-1185">Reference proteome</keyword>
<evidence type="ECO:0000313" key="7">
    <source>
        <dbReference type="EMBL" id="MBL0386669.1"/>
    </source>
</evidence>
<sequence length="355" mass="39894">MQIEVRNLTKQFGQFSAVENVNFEIQEGKLIGLLGPSGGGKTTILRMLAGLETPTCGDILFQGSKVNHLPPQERGIGFVFQNYALFKHMTVFDNIAFGLTVQKKSKREIHNRVLELIELIGLQGLHDRYPHQLSGGQRQRVAFARALAPSPQLLLLDEPFAAIDAKVRKELRTWLREMISRVGVTSIFVTHDQEEAVEVADEIMIINKGRLEQKGTPWQVYKEPQTPFVAGFLGESNLLSDTAQLVGFESVLQKRLAKTRVLIRPESIEVGREHEISNLAAATKGIVKSVQFRGTLWQVEVEVGEHRLIAHRSLEKETLLTGEKVAVLIHSLHLFQNDESLFLENELKRANTRAI</sequence>
<dbReference type="InterPro" id="IPR050093">
    <property type="entry name" value="ABC_SmlMolc_Importer"/>
</dbReference>
<dbReference type="PANTHER" id="PTHR42781:SF4">
    <property type="entry name" value="SPERMIDINE_PUTRESCINE IMPORT ATP-BINDING PROTEIN POTA"/>
    <property type="match status" value="1"/>
</dbReference>
<comment type="caution">
    <text evidence="7">The sequence shown here is derived from an EMBL/GenBank/DDBJ whole genome shotgun (WGS) entry which is preliminary data.</text>
</comment>
<evidence type="ECO:0000256" key="5">
    <source>
        <dbReference type="ARBA" id="ARBA00023032"/>
    </source>
</evidence>
<proteinExistence type="predicted"/>
<dbReference type="InterPro" id="IPR027417">
    <property type="entry name" value="P-loop_NTPase"/>
</dbReference>
<dbReference type="GO" id="GO:0005524">
    <property type="term" value="F:ATP binding"/>
    <property type="evidence" value="ECO:0007669"/>
    <property type="project" value="UniProtKB-KW"/>
</dbReference>
<dbReference type="PROSITE" id="PS50893">
    <property type="entry name" value="ABC_TRANSPORTER_2"/>
    <property type="match status" value="1"/>
</dbReference>
<keyword evidence="5" id="KW-0764">Sulfate transport</keyword>
<dbReference type="PANTHER" id="PTHR42781">
    <property type="entry name" value="SPERMIDINE/PUTRESCINE IMPORT ATP-BINDING PROTEIN POTA"/>
    <property type="match status" value="1"/>
</dbReference>
<dbReference type="Pfam" id="PF00005">
    <property type="entry name" value="ABC_tran"/>
    <property type="match status" value="1"/>
</dbReference>
<evidence type="ECO:0000256" key="4">
    <source>
        <dbReference type="ARBA" id="ARBA00022967"/>
    </source>
</evidence>
<dbReference type="NCBIfam" id="TIGR00968">
    <property type="entry name" value="3a0106s01"/>
    <property type="match status" value="1"/>
</dbReference>
<dbReference type="EMBL" id="JAEQNB010000002">
    <property type="protein sequence ID" value="MBL0386669.1"/>
    <property type="molecule type" value="Genomic_DNA"/>
</dbReference>
<keyword evidence="4" id="KW-1278">Translocase</keyword>
<dbReference type="InterPro" id="IPR005666">
    <property type="entry name" value="Sulph_transpt1"/>
</dbReference>
<name>A0ABS1J8U4_9BACL</name>
<dbReference type="InterPro" id="IPR017871">
    <property type="entry name" value="ABC_transporter-like_CS"/>
</dbReference>
<dbReference type="Gene3D" id="3.40.50.300">
    <property type="entry name" value="P-loop containing nucleotide triphosphate hydrolases"/>
    <property type="match status" value="1"/>
</dbReference>
<dbReference type="InterPro" id="IPR013611">
    <property type="entry name" value="Transp-assoc_OB_typ2"/>
</dbReference>
<dbReference type="InterPro" id="IPR008995">
    <property type="entry name" value="Mo/tungstate-bd_C_term_dom"/>
</dbReference>